<dbReference type="InterPro" id="IPR012435">
    <property type="entry name" value="TMEM144"/>
</dbReference>
<name>A0AAV7JS71_9METZ</name>
<keyword evidence="9" id="KW-1185">Reference proteome</keyword>
<evidence type="ECO:0000313" key="8">
    <source>
        <dbReference type="EMBL" id="KAI6651541.1"/>
    </source>
</evidence>
<dbReference type="EMBL" id="JAKMXF010000303">
    <property type="protein sequence ID" value="KAI6651541.1"/>
    <property type="molecule type" value="Genomic_DNA"/>
</dbReference>
<evidence type="ECO:0000256" key="6">
    <source>
        <dbReference type="SAM" id="Phobius"/>
    </source>
</evidence>
<feature type="transmembrane region" description="Helical" evidence="6">
    <location>
        <begin position="329"/>
        <end position="349"/>
    </location>
</feature>
<feature type="transmembrane region" description="Helical" evidence="6">
    <location>
        <begin position="355"/>
        <end position="377"/>
    </location>
</feature>
<sequence>MKIFTLSSSFFVVQFLLISSLLQVLPYTTTHTTTHAWYNISNSTQFCTTSIGVKDSLLIFIPAMLLGSNYVLLKRYNIGDGIFFQWMVCTGVWICGLVVHLIQSSAHFYPLAILGGVIWSGGNVFLIPMIRLVGFNTGVLMWSLVFIGSGWSTGFLSMMGVQYEKLCIPFFNYGGLVMCVSGVILLAFLKEHRTDTYNINTTLLINSNNSYNNLNKLMSAPGYPTPEIYRNARNFGRLGLLRGYLYTLSPFKKKVIGYILSILMGIAWGTHFLPMRILQTLADSNSYYSYNSLDYIFPYTTGVFMTSTLFMVLYSLYMSNAPRILPRSILPALIVGIFTGIAISLWAFLNQKMSSAVTFPIIASATPTIGFLWSIIAYRGWKNLFIFLVSIFVILSGITLVLLSKVQAFQIYPTFPSQNIISR</sequence>
<dbReference type="PANTHER" id="PTHR16119">
    <property type="entry name" value="TRANSMEMBRANE PROTEIN 144"/>
    <property type="match status" value="1"/>
</dbReference>
<evidence type="ECO:0000256" key="7">
    <source>
        <dbReference type="SAM" id="SignalP"/>
    </source>
</evidence>
<organism evidence="8 9">
    <name type="scientific">Oopsacas minuta</name>
    <dbReference type="NCBI Taxonomy" id="111878"/>
    <lineage>
        <taxon>Eukaryota</taxon>
        <taxon>Metazoa</taxon>
        <taxon>Porifera</taxon>
        <taxon>Hexactinellida</taxon>
        <taxon>Hexasterophora</taxon>
        <taxon>Lyssacinosida</taxon>
        <taxon>Leucopsacidae</taxon>
        <taxon>Oopsacas</taxon>
    </lineage>
</organism>
<evidence type="ECO:0000256" key="2">
    <source>
        <dbReference type="ARBA" id="ARBA00005731"/>
    </source>
</evidence>
<dbReference type="Pfam" id="PF07857">
    <property type="entry name" value="TMEM144"/>
    <property type="match status" value="1"/>
</dbReference>
<keyword evidence="4 6" id="KW-1133">Transmembrane helix</keyword>
<feature type="transmembrane region" description="Helical" evidence="6">
    <location>
        <begin position="295"/>
        <end position="317"/>
    </location>
</feature>
<feature type="transmembrane region" description="Helical" evidence="6">
    <location>
        <begin position="255"/>
        <end position="275"/>
    </location>
</feature>
<dbReference type="GO" id="GO:0016020">
    <property type="term" value="C:membrane"/>
    <property type="evidence" value="ECO:0007669"/>
    <property type="project" value="UniProtKB-SubCell"/>
</dbReference>
<dbReference type="PANTHER" id="PTHR16119:SF17">
    <property type="entry name" value="TRANSMEMBRANE PROTEIN 144"/>
    <property type="match status" value="1"/>
</dbReference>
<feature type="transmembrane region" description="Helical" evidence="6">
    <location>
        <begin position="139"/>
        <end position="158"/>
    </location>
</feature>
<evidence type="ECO:0000256" key="1">
    <source>
        <dbReference type="ARBA" id="ARBA00004141"/>
    </source>
</evidence>
<gene>
    <name evidence="8" type="ORF">LOD99_5149</name>
</gene>
<comment type="similarity">
    <text evidence="2">Belongs to the TMEM144 family.</text>
</comment>
<feature type="chain" id="PRO_5044000851" evidence="7">
    <location>
        <begin position="31"/>
        <end position="423"/>
    </location>
</feature>
<keyword evidence="5 6" id="KW-0472">Membrane</keyword>
<keyword evidence="3 6" id="KW-0812">Transmembrane</keyword>
<accession>A0AAV7JS71</accession>
<feature type="signal peptide" evidence="7">
    <location>
        <begin position="1"/>
        <end position="30"/>
    </location>
</feature>
<protein>
    <submittedName>
        <fullName evidence="8">Membrane protein</fullName>
    </submittedName>
</protein>
<evidence type="ECO:0000256" key="5">
    <source>
        <dbReference type="ARBA" id="ARBA00023136"/>
    </source>
</evidence>
<proteinExistence type="inferred from homology"/>
<dbReference type="InterPro" id="IPR010651">
    <property type="entry name" value="Sugar_transport"/>
</dbReference>
<comment type="subcellular location">
    <subcellularLocation>
        <location evidence="1">Membrane</location>
        <topology evidence="1">Multi-pass membrane protein</topology>
    </subcellularLocation>
</comment>
<dbReference type="GO" id="GO:0015144">
    <property type="term" value="F:carbohydrate transmembrane transporter activity"/>
    <property type="evidence" value="ECO:0007669"/>
    <property type="project" value="InterPro"/>
</dbReference>
<comment type="caution">
    <text evidence="8">The sequence shown here is derived from an EMBL/GenBank/DDBJ whole genome shotgun (WGS) entry which is preliminary data.</text>
</comment>
<dbReference type="Proteomes" id="UP001165289">
    <property type="component" value="Unassembled WGS sequence"/>
</dbReference>
<dbReference type="AlphaFoldDB" id="A0AAV7JS71"/>
<evidence type="ECO:0000256" key="4">
    <source>
        <dbReference type="ARBA" id="ARBA00022989"/>
    </source>
</evidence>
<feature type="transmembrane region" description="Helical" evidence="6">
    <location>
        <begin position="82"/>
        <end position="102"/>
    </location>
</feature>
<feature type="transmembrane region" description="Helical" evidence="6">
    <location>
        <begin position="56"/>
        <end position="73"/>
    </location>
</feature>
<feature type="transmembrane region" description="Helical" evidence="6">
    <location>
        <begin position="384"/>
        <end position="403"/>
    </location>
</feature>
<reference evidence="8 9" key="1">
    <citation type="journal article" date="2023" name="BMC Biol.">
        <title>The compact genome of the sponge Oopsacas minuta (Hexactinellida) is lacking key metazoan core genes.</title>
        <authorList>
            <person name="Santini S."/>
            <person name="Schenkelaars Q."/>
            <person name="Jourda C."/>
            <person name="Duchesne M."/>
            <person name="Belahbib H."/>
            <person name="Rocher C."/>
            <person name="Selva M."/>
            <person name="Riesgo A."/>
            <person name="Vervoort M."/>
            <person name="Leys S.P."/>
            <person name="Kodjabachian L."/>
            <person name="Le Bivic A."/>
            <person name="Borchiellini C."/>
            <person name="Claverie J.M."/>
            <person name="Renard E."/>
        </authorList>
    </citation>
    <scope>NUCLEOTIDE SEQUENCE [LARGE SCALE GENOMIC DNA]</scope>
    <source>
        <strain evidence="8">SPO-2</strain>
    </source>
</reference>
<feature type="transmembrane region" description="Helical" evidence="6">
    <location>
        <begin position="170"/>
        <end position="189"/>
    </location>
</feature>
<feature type="transmembrane region" description="Helical" evidence="6">
    <location>
        <begin position="108"/>
        <end position="127"/>
    </location>
</feature>
<evidence type="ECO:0000313" key="9">
    <source>
        <dbReference type="Proteomes" id="UP001165289"/>
    </source>
</evidence>
<evidence type="ECO:0000256" key="3">
    <source>
        <dbReference type="ARBA" id="ARBA00022692"/>
    </source>
</evidence>
<keyword evidence="7" id="KW-0732">Signal</keyword>